<evidence type="ECO:0000256" key="1">
    <source>
        <dbReference type="SAM" id="MobiDB-lite"/>
    </source>
</evidence>
<sequence>MRGKKNANVKSAGATSSSTSTRKPSAKRARSPEPIIPGGSDAAQPKNKRSKQAASGGSTATTQLVATGATAIVQQVNDSQPPPPTFAGNFDLYDMELPFLSKVYLPEGVSIPQYEDLYKTILTYQAKDDKTARIFLASPTDQKSVTSKFICSSIEDPMEDFPFDIKIHSIEHNASLSLPSDKLPSGASASAAPDKSGVSASMSLEDDHCGIQSASGAFKLKRVWTKATAGGAFTELFAGYLTFNVSYSGMDKRKGHGAGQKHKWGFWAVRAKTGNDGMEVGLQPMLPVAVRASANPPTHPVAATVASAAPATSKQVIYITLMLISPPQLISFLGRIARNG</sequence>
<gene>
    <name evidence="2" type="ORF">M413DRAFT_150373</name>
</gene>
<dbReference type="OrthoDB" id="3256283at2759"/>
<accession>A0A0C3BY68</accession>
<reference evidence="3" key="2">
    <citation type="submission" date="2015-01" db="EMBL/GenBank/DDBJ databases">
        <title>Evolutionary Origins and Diversification of the Mycorrhizal Mutualists.</title>
        <authorList>
            <consortium name="DOE Joint Genome Institute"/>
            <consortium name="Mycorrhizal Genomics Consortium"/>
            <person name="Kohler A."/>
            <person name="Kuo A."/>
            <person name="Nagy L.G."/>
            <person name="Floudas D."/>
            <person name="Copeland A."/>
            <person name="Barry K.W."/>
            <person name="Cichocki N."/>
            <person name="Veneault-Fourrey C."/>
            <person name="LaButti K."/>
            <person name="Lindquist E.A."/>
            <person name="Lipzen A."/>
            <person name="Lundell T."/>
            <person name="Morin E."/>
            <person name="Murat C."/>
            <person name="Riley R."/>
            <person name="Ohm R."/>
            <person name="Sun H."/>
            <person name="Tunlid A."/>
            <person name="Henrissat B."/>
            <person name="Grigoriev I.V."/>
            <person name="Hibbett D.S."/>
            <person name="Martin F."/>
        </authorList>
    </citation>
    <scope>NUCLEOTIDE SEQUENCE [LARGE SCALE GENOMIC DNA]</scope>
    <source>
        <strain evidence="3">h7</strain>
    </source>
</reference>
<dbReference type="AlphaFoldDB" id="A0A0C3BY68"/>
<proteinExistence type="predicted"/>
<organism evidence="2 3">
    <name type="scientific">Hebeloma cylindrosporum</name>
    <dbReference type="NCBI Taxonomy" id="76867"/>
    <lineage>
        <taxon>Eukaryota</taxon>
        <taxon>Fungi</taxon>
        <taxon>Dikarya</taxon>
        <taxon>Basidiomycota</taxon>
        <taxon>Agaricomycotina</taxon>
        <taxon>Agaricomycetes</taxon>
        <taxon>Agaricomycetidae</taxon>
        <taxon>Agaricales</taxon>
        <taxon>Agaricineae</taxon>
        <taxon>Hymenogastraceae</taxon>
        <taxon>Hebeloma</taxon>
    </lineage>
</organism>
<reference evidence="2 3" key="1">
    <citation type="submission" date="2014-04" db="EMBL/GenBank/DDBJ databases">
        <authorList>
            <consortium name="DOE Joint Genome Institute"/>
            <person name="Kuo A."/>
            <person name="Gay G."/>
            <person name="Dore J."/>
            <person name="Kohler A."/>
            <person name="Nagy L.G."/>
            <person name="Floudas D."/>
            <person name="Copeland A."/>
            <person name="Barry K.W."/>
            <person name="Cichocki N."/>
            <person name="Veneault-Fourrey C."/>
            <person name="LaButti K."/>
            <person name="Lindquist E.A."/>
            <person name="Lipzen A."/>
            <person name="Lundell T."/>
            <person name="Morin E."/>
            <person name="Murat C."/>
            <person name="Sun H."/>
            <person name="Tunlid A."/>
            <person name="Henrissat B."/>
            <person name="Grigoriev I.V."/>
            <person name="Hibbett D.S."/>
            <person name="Martin F."/>
            <person name="Nordberg H.P."/>
            <person name="Cantor M.N."/>
            <person name="Hua S.X."/>
        </authorList>
    </citation>
    <scope>NUCLEOTIDE SEQUENCE [LARGE SCALE GENOMIC DNA]</scope>
    <source>
        <strain evidence="3">h7</strain>
    </source>
</reference>
<name>A0A0C3BY68_HEBCY</name>
<evidence type="ECO:0000313" key="2">
    <source>
        <dbReference type="EMBL" id="KIM41520.1"/>
    </source>
</evidence>
<feature type="region of interest" description="Disordered" evidence="1">
    <location>
        <begin position="1"/>
        <end position="59"/>
    </location>
</feature>
<dbReference type="HOGENOM" id="CLU_816503_0_0_1"/>
<dbReference type="EMBL" id="KN831780">
    <property type="protein sequence ID" value="KIM41520.1"/>
    <property type="molecule type" value="Genomic_DNA"/>
</dbReference>
<evidence type="ECO:0000313" key="3">
    <source>
        <dbReference type="Proteomes" id="UP000053424"/>
    </source>
</evidence>
<dbReference type="Proteomes" id="UP000053424">
    <property type="component" value="Unassembled WGS sequence"/>
</dbReference>
<protein>
    <submittedName>
        <fullName evidence="2">Uncharacterized protein</fullName>
    </submittedName>
</protein>
<keyword evidence="3" id="KW-1185">Reference proteome</keyword>